<sequence length="196" mass="21367">MFDFGNPSLAMQSLWHRHHLGPRKTTLHIMLPDGHSASQTSSAGPSRRAPAEAQRRPPVYERARRARPTCCTSPPHHENPQHEECPARCAPECRTCQPPEHSNCRVARSASAKAHTKCPSPYAGGWAQEYPQPASVARSCHAHPPCAASLEAGRNRDEKQRAPSHTAGSKPSVPPRKPHSRGKENFPSPPCKGAPS</sequence>
<feature type="compositionally biased region" description="Basic and acidic residues" evidence="1">
    <location>
        <begin position="49"/>
        <end position="63"/>
    </location>
</feature>
<evidence type="ECO:0000256" key="1">
    <source>
        <dbReference type="SAM" id="MobiDB-lite"/>
    </source>
</evidence>
<accession>A0AAV4M1P1</accession>
<dbReference type="GeneID" id="94196190"/>
<reference evidence="2 3" key="1">
    <citation type="submission" date="2021-06" db="EMBL/GenBank/DDBJ databases">
        <title>Genome sequence of Babesia caballi.</title>
        <authorList>
            <person name="Yamagishi J."/>
            <person name="Kidaka T."/>
            <person name="Ochi A."/>
        </authorList>
    </citation>
    <scope>NUCLEOTIDE SEQUENCE [LARGE SCALE GENOMIC DNA]</scope>
    <source>
        <strain evidence="2">USDA-D6B2</strain>
    </source>
</reference>
<dbReference type="RefSeq" id="XP_067716778.1">
    <property type="nucleotide sequence ID" value="XM_067860677.1"/>
</dbReference>
<dbReference type="Proteomes" id="UP001497744">
    <property type="component" value="Unassembled WGS sequence"/>
</dbReference>
<feature type="compositionally biased region" description="Basic and acidic residues" evidence="1">
    <location>
        <begin position="75"/>
        <end position="84"/>
    </location>
</feature>
<protein>
    <submittedName>
        <fullName evidence="2">Uncharacterized protein</fullName>
    </submittedName>
</protein>
<proteinExistence type="predicted"/>
<gene>
    <name evidence="2" type="ORF">BcabD6B2_41440</name>
</gene>
<dbReference type="AlphaFoldDB" id="A0AAV4M1P1"/>
<keyword evidence="3" id="KW-1185">Reference proteome</keyword>
<feature type="region of interest" description="Disordered" evidence="1">
    <location>
        <begin position="33"/>
        <end position="84"/>
    </location>
</feature>
<evidence type="ECO:0000313" key="2">
    <source>
        <dbReference type="EMBL" id="GIX64709.1"/>
    </source>
</evidence>
<feature type="compositionally biased region" description="Pro residues" evidence="1">
    <location>
        <begin position="187"/>
        <end position="196"/>
    </location>
</feature>
<comment type="caution">
    <text evidence="2">The sequence shown here is derived from an EMBL/GenBank/DDBJ whole genome shotgun (WGS) entry which is preliminary data.</text>
</comment>
<name>A0AAV4M1P1_BABCB</name>
<dbReference type="EMBL" id="BPLF01000003">
    <property type="protein sequence ID" value="GIX64709.1"/>
    <property type="molecule type" value="Genomic_DNA"/>
</dbReference>
<organism evidence="2 3">
    <name type="scientific">Babesia caballi</name>
    <dbReference type="NCBI Taxonomy" id="5871"/>
    <lineage>
        <taxon>Eukaryota</taxon>
        <taxon>Sar</taxon>
        <taxon>Alveolata</taxon>
        <taxon>Apicomplexa</taxon>
        <taxon>Aconoidasida</taxon>
        <taxon>Piroplasmida</taxon>
        <taxon>Babesiidae</taxon>
        <taxon>Babesia</taxon>
    </lineage>
</organism>
<evidence type="ECO:0000313" key="3">
    <source>
        <dbReference type="Proteomes" id="UP001497744"/>
    </source>
</evidence>
<feature type="region of interest" description="Disordered" evidence="1">
    <location>
        <begin position="147"/>
        <end position="196"/>
    </location>
</feature>